<evidence type="ECO:0000313" key="2">
    <source>
        <dbReference type="EMBL" id="ORY09418.1"/>
    </source>
</evidence>
<keyword evidence="3" id="KW-1185">Reference proteome</keyword>
<evidence type="ECO:0000256" key="1">
    <source>
        <dbReference type="SAM" id="MobiDB-lite"/>
    </source>
</evidence>
<accession>A0A1Y1ZGM7</accession>
<comment type="caution">
    <text evidence="2">The sequence shown here is derived from an EMBL/GenBank/DDBJ whole genome shotgun (WGS) entry which is preliminary data.</text>
</comment>
<sequence>MWVCSVPETRAFHFTSVLVLSARKTSASSKRRTQPQDCASWKLSSRFSSTSLRVNPKSPGFRASVLSSGASQTCSSYSLGGDCKYRDTQRRSRMLQSSSRSHRRRTREPRPIPYEECNTIGKACNAILRQSESTKEIQDAMHVNGMLAWIPTRQCLELMWSYGISNLKSTPGGKISRVRLKRKFLTSGGRNLKRRVIQPMLVSQAALLQFLDVTFSILQESSEHARRQVLRRGPSDKDTARGSGVLISTLVQILRESSPAIVLHYFCPIRDRSCRAGSHHLFRSLIYQLLIFTGNAGVTEQEYMRLSLDLNALEELFCRILSTLESGSTIFALIYRVGYYDTENSVRSPFLV</sequence>
<feature type="region of interest" description="Disordered" evidence="1">
    <location>
        <begin position="89"/>
        <end position="113"/>
    </location>
</feature>
<evidence type="ECO:0000313" key="3">
    <source>
        <dbReference type="Proteomes" id="UP000193144"/>
    </source>
</evidence>
<protein>
    <submittedName>
        <fullName evidence="2">Uncharacterized protein</fullName>
    </submittedName>
</protein>
<dbReference type="Proteomes" id="UP000193144">
    <property type="component" value="Unassembled WGS sequence"/>
</dbReference>
<gene>
    <name evidence="2" type="ORF">BCR34DRAFT_656702</name>
</gene>
<reference evidence="2 3" key="1">
    <citation type="submission" date="2016-07" db="EMBL/GenBank/DDBJ databases">
        <title>Pervasive Adenine N6-methylation of Active Genes in Fungi.</title>
        <authorList>
            <consortium name="DOE Joint Genome Institute"/>
            <person name="Mondo S.J."/>
            <person name="Dannebaum R.O."/>
            <person name="Kuo R.C."/>
            <person name="Labutti K."/>
            <person name="Haridas S."/>
            <person name="Kuo A."/>
            <person name="Salamov A."/>
            <person name="Ahrendt S.R."/>
            <person name="Lipzen A."/>
            <person name="Sullivan W."/>
            <person name="Andreopoulos W.B."/>
            <person name="Clum A."/>
            <person name="Lindquist E."/>
            <person name="Daum C."/>
            <person name="Ramamoorthy G.K."/>
            <person name="Gryganskyi A."/>
            <person name="Culley D."/>
            <person name="Magnuson J.K."/>
            <person name="James T.Y."/>
            <person name="O'Malley M.A."/>
            <person name="Stajich J.E."/>
            <person name="Spatafora J.W."/>
            <person name="Visel A."/>
            <person name="Grigoriev I.V."/>
        </authorList>
    </citation>
    <scope>NUCLEOTIDE SEQUENCE [LARGE SCALE GENOMIC DNA]</scope>
    <source>
        <strain evidence="2 3">CBS 115471</strain>
    </source>
</reference>
<dbReference type="AlphaFoldDB" id="A0A1Y1ZGM7"/>
<proteinExistence type="predicted"/>
<name>A0A1Y1ZGM7_9PLEO</name>
<dbReference type="EMBL" id="MCFA01000086">
    <property type="protein sequence ID" value="ORY09418.1"/>
    <property type="molecule type" value="Genomic_DNA"/>
</dbReference>
<organism evidence="2 3">
    <name type="scientific">Clohesyomyces aquaticus</name>
    <dbReference type="NCBI Taxonomy" id="1231657"/>
    <lineage>
        <taxon>Eukaryota</taxon>
        <taxon>Fungi</taxon>
        <taxon>Dikarya</taxon>
        <taxon>Ascomycota</taxon>
        <taxon>Pezizomycotina</taxon>
        <taxon>Dothideomycetes</taxon>
        <taxon>Pleosporomycetidae</taxon>
        <taxon>Pleosporales</taxon>
        <taxon>Lindgomycetaceae</taxon>
        <taxon>Clohesyomyces</taxon>
    </lineage>
</organism>